<proteinExistence type="predicted"/>
<gene>
    <name evidence="2" type="ORF">LOC71_12485</name>
</gene>
<accession>A0ABS8NHS4</accession>
<dbReference type="EMBL" id="JAJKFW010000023">
    <property type="protein sequence ID" value="MCC9643095.1"/>
    <property type="molecule type" value="Genomic_DNA"/>
</dbReference>
<sequence length="667" mass="71969">MLVTRIQSSVSRSSPSTPDTITQRVSSRGMSGWAASIVLALFCSAFALFCTASTCVAEEADLQAVTAELLQNTQAEQWDDAMQSARLIAATEETSVRSIAALIQLARRLDSSANHAEDAADVHDMAAYALMRLRTQQPEALNDAQAGNLLLGVARGLSRAGRHTDAHRWLTEVQALGIDHSEWIATCMTIASGLLDEGQLESAEQTYTLVIESGESPQLATARLGRAWCVAMSGQDDPAAIEAINQFLQHHPDHADVPSALLMRMSCQSRSGQTDAADQSFEQLIRDHADSGACLQAIVAQCNQRPLQVNHGLLAEQLITRWEAFIDSPTFNASLRSVAMGLLAAAAGGDADAESAYADSIAKQDETGDITAMVLEQLVQADRKADAERIAVRWIALPNVGRSRDQVAATGDRIITAGVRESACRWAGRTGNWSMLAAAAKDEETYLDGSDQIAEIRGRNLHVERLFAEGLLQTGDAKASFRWWKRIVDDGGAEDFPTLLRLAETASSSGTVTEAAQRIAAARAAISPSSPQSALVNLLAADVEIRQLNFDRGRSLLESVVRLGSADEDARGRAQWMIGETYYMQERFTDAIDAYRLVEGISGDGQWTAAALVQAGKSFEQLGRTREAAVCYSTLVRRFANSQHANGARRRLAALSPDASSESPLRR</sequence>
<evidence type="ECO:0000313" key="2">
    <source>
        <dbReference type="EMBL" id="MCC9643095.1"/>
    </source>
</evidence>
<evidence type="ECO:0000313" key="3">
    <source>
        <dbReference type="Proteomes" id="UP001430306"/>
    </source>
</evidence>
<dbReference type="RefSeq" id="WP_230274039.1">
    <property type="nucleotide sequence ID" value="NZ_JAJKFW010000023.1"/>
</dbReference>
<protein>
    <submittedName>
        <fullName evidence="2">Tetratricopeptide repeat protein</fullName>
    </submittedName>
</protein>
<dbReference type="SUPFAM" id="SSF48452">
    <property type="entry name" value="TPR-like"/>
    <property type="match status" value="1"/>
</dbReference>
<dbReference type="Gene3D" id="1.25.40.10">
    <property type="entry name" value="Tetratricopeptide repeat domain"/>
    <property type="match status" value="2"/>
</dbReference>
<reference evidence="2" key="1">
    <citation type="submission" date="2021-11" db="EMBL/GenBank/DDBJ databases">
        <title>Genome sequence.</title>
        <authorList>
            <person name="Sun Q."/>
        </authorList>
    </citation>
    <scope>NUCLEOTIDE SEQUENCE</scope>
    <source>
        <strain evidence="2">JC740</strain>
    </source>
</reference>
<evidence type="ECO:0000256" key="1">
    <source>
        <dbReference type="SAM" id="MobiDB-lite"/>
    </source>
</evidence>
<dbReference type="Proteomes" id="UP001430306">
    <property type="component" value="Unassembled WGS sequence"/>
</dbReference>
<feature type="region of interest" description="Disordered" evidence="1">
    <location>
        <begin position="1"/>
        <end position="24"/>
    </location>
</feature>
<organism evidence="2 3">
    <name type="scientific">Rhodopirellula halodulae</name>
    <dbReference type="NCBI Taxonomy" id="2894198"/>
    <lineage>
        <taxon>Bacteria</taxon>
        <taxon>Pseudomonadati</taxon>
        <taxon>Planctomycetota</taxon>
        <taxon>Planctomycetia</taxon>
        <taxon>Pirellulales</taxon>
        <taxon>Pirellulaceae</taxon>
        <taxon>Rhodopirellula</taxon>
    </lineage>
</organism>
<name>A0ABS8NHS4_9BACT</name>
<dbReference type="InterPro" id="IPR019734">
    <property type="entry name" value="TPR_rpt"/>
</dbReference>
<dbReference type="Pfam" id="PF13174">
    <property type="entry name" value="TPR_6"/>
    <property type="match status" value="2"/>
</dbReference>
<keyword evidence="3" id="KW-1185">Reference proteome</keyword>
<dbReference type="InterPro" id="IPR011990">
    <property type="entry name" value="TPR-like_helical_dom_sf"/>
</dbReference>
<comment type="caution">
    <text evidence="2">The sequence shown here is derived from an EMBL/GenBank/DDBJ whole genome shotgun (WGS) entry which is preliminary data.</text>
</comment>